<dbReference type="AlphaFoldDB" id="A0AAV4DKP7"/>
<organism evidence="2 3">
    <name type="scientific">Plakobranchus ocellatus</name>
    <dbReference type="NCBI Taxonomy" id="259542"/>
    <lineage>
        <taxon>Eukaryota</taxon>
        <taxon>Metazoa</taxon>
        <taxon>Spiralia</taxon>
        <taxon>Lophotrochozoa</taxon>
        <taxon>Mollusca</taxon>
        <taxon>Gastropoda</taxon>
        <taxon>Heterobranchia</taxon>
        <taxon>Euthyneura</taxon>
        <taxon>Panpulmonata</taxon>
        <taxon>Sacoglossa</taxon>
        <taxon>Placobranchoidea</taxon>
        <taxon>Plakobranchidae</taxon>
        <taxon>Plakobranchus</taxon>
    </lineage>
</organism>
<accession>A0AAV4DKP7</accession>
<name>A0AAV4DKP7_9GAST</name>
<dbReference type="EMBL" id="BLXT01007956">
    <property type="protein sequence ID" value="GFO44555.1"/>
    <property type="molecule type" value="Genomic_DNA"/>
</dbReference>
<dbReference type="Proteomes" id="UP000735302">
    <property type="component" value="Unassembled WGS sequence"/>
</dbReference>
<comment type="caution">
    <text evidence="2">The sequence shown here is derived from an EMBL/GenBank/DDBJ whole genome shotgun (WGS) entry which is preliminary data.</text>
</comment>
<protein>
    <submittedName>
        <fullName evidence="2">Uncharacterized protein</fullName>
    </submittedName>
</protein>
<reference evidence="2 3" key="1">
    <citation type="journal article" date="2021" name="Elife">
        <title>Chloroplast acquisition without the gene transfer in kleptoplastic sea slugs, Plakobranchus ocellatus.</title>
        <authorList>
            <person name="Maeda T."/>
            <person name="Takahashi S."/>
            <person name="Yoshida T."/>
            <person name="Shimamura S."/>
            <person name="Takaki Y."/>
            <person name="Nagai Y."/>
            <person name="Toyoda A."/>
            <person name="Suzuki Y."/>
            <person name="Arimoto A."/>
            <person name="Ishii H."/>
            <person name="Satoh N."/>
            <person name="Nishiyama T."/>
            <person name="Hasebe M."/>
            <person name="Maruyama T."/>
            <person name="Minagawa J."/>
            <person name="Obokata J."/>
            <person name="Shigenobu S."/>
        </authorList>
    </citation>
    <scope>NUCLEOTIDE SEQUENCE [LARGE SCALE GENOMIC DNA]</scope>
</reference>
<gene>
    <name evidence="2" type="ORF">PoB_007106000</name>
</gene>
<keyword evidence="3" id="KW-1185">Reference proteome</keyword>
<evidence type="ECO:0000256" key="1">
    <source>
        <dbReference type="SAM" id="MobiDB-lite"/>
    </source>
</evidence>
<proteinExistence type="predicted"/>
<feature type="region of interest" description="Disordered" evidence="1">
    <location>
        <begin position="1"/>
        <end position="36"/>
    </location>
</feature>
<evidence type="ECO:0000313" key="3">
    <source>
        <dbReference type="Proteomes" id="UP000735302"/>
    </source>
</evidence>
<evidence type="ECO:0000313" key="2">
    <source>
        <dbReference type="EMBL" id="GFO44555.1"/>
    </source>
</evidence>
<feature type="compositionally biased region" description="Polar residues" evidence="1">
    <location>
        <begin position="1"/>
        <end position="10"/>
    </location>
</feature>
<sequence>MSSLGISCTDGSGGSSGRAVEHVRGPRLESQSGPSQLFIAPLCPPTTKWVAIGTKRGEESTGNAVSQEQSGSYSWFPDAWTKLGTYFTVFN</sequence>